<sequence>MRKLTVILRQHTPLIHFQHYQDNATLRASEVKPQLDRFLLTQLGDGDYETGIERARIKEWLIGDGNHPALNYQMKISPMDDIEMMDTNSPQKRDGKYKMKKSRSHDNHEIISLNPYPAYFANMDADYKNPVEYKKFSMTDYLKMTFIFKNSTNAMVALSNFINDNSQLPKFFLRTNFGTRNSKGFGSFYIAEEDPLYVSPTQLTTYTFSVNAQSMPYKDICRGNEFEILFKVIETFYKSLRSGINEIDRQGNTMFYFKSIAYGYCTNILLKKWDKRKIKETFYNISTTTPEESCDIKDVFGFSTDEQWLSERDSIKKSIAIQVNGHWQQAPAANTTVPTRLQSPLLFKPIYDEDEDVYHIYLIFKEKEVKLEEFLSYRKVHISSREKHRSLIIDLPKEFQLQDFFSYFLDNSHFNINDHVEPQYHTHIYFDILEDIYKQLKNI</sequence>
<organism evidence="1 2">
    <name type="scientific">Bacteroides salyersiae</name>
    <dbReference type="NCBI Taxonomy" id="291644"/>
    <lineage>
        <taxon>Bacteria</taxon>
        <taxon>Pseudomonadati</taxon>
        <taxon>Bacteroidota</taxon>
        <taxon>Bacteroidia</taxon>
        <taxon>Bacteroidales</taxon>
        <taxon>Bacteroidaceae</taxon>
        <taxon>Bacteroides</taxon>
    </lineage>
</organism>
<accession>A0A7J4XCY0</accession>
<name>A0A7J4XCY0_9BACE</name>
<gene>
    <name evidence="1" type="ORF">F3F73_21770</name>
</gene>
<protein>
    <submittedName>
        <fullName evidence="1">Uncharacterized protein</fullName>
    </submittedName>
</protein>
<dbReference type="Proteomes" id="UP000422221">
    <property type="component" value="Unassembled WGS sequence"/>
</dbReference>
<dbReference type="EMBL" id="VWMK01000031">
    <property type="protein sequence ID" value="KAA3757769.1"/>
    <property type="molecule type" value="Genomic_DNA"/>
</dbReference>
<comment type="caution">
    <text evidence="1">The sequence shown here is derived from an EMBL/GenBank/DDBJ whole genome shotgun (WGS) entry which is preliminary data.</text>
</comment>
<evidence type="ECO:0000313" key="2">
    <source>
        <dbReference type="Proteomes" id="UP000422221"/>
    </source>
</evidence>
<evidence type="ECO:0000313" key="1">
    <source>
        <dbReference type="EMBL" id="KAA3757769.1"/>
    </source>
</evidence>
<dbReference type="GeneID" id="93117343"/>
<proteinExistence type="predicted"/>
<dbReference type="RefSeq" id="WP_055294436.1">
    <property type="nucleotide sequence ID" value="NZ_CAXSTI010000006.1"/>
</dbReference>
<dbReference type="AlphaFoldDB" id="A0A7J4XCY0"/>
<reference evidence="1 2" key="1">
    <citation type="journal article" date="2019" name="Nat. Med.">
        <title>A library of human gut bacterial isolates paired with longitudinal multiomics data enables mechanistic microbiome research.</title>
        <authorList>
            <person name="Poyet M."/>
            <person name="Groussin M."/>
            <person name="Gibbons S.M."/>
            <person name="Avila-Pacheco J."/>
            <person name="Jiang X."/>
            <person name="Kearney S.M."/>
            <person name="Perrotta A.R."/>
            <person name="Berdy B."/>
            <person name="Zhao S."/>
            <person name="Lieberman T.D."/>
            <person name="Swanson P.K."/>
            <person name="Smith M."/>
            <person name="Roesemann S."/>
            <person name="Alexander J.E."/>
            <person name="Rich S.A."/>
            <person name="Livny J."/>
            <person name="Vlamakis H."/>
            <person name="Clish C."/>
            <person name="Bullock K."/>
            <person name="Deik A."/>
            <person name="Scott J."/>
            <person name="Pierce K.A."/>
            <person name="Xavier R.J."/>
            <person name="Alm E.J."/>
        </authorList>
    </citation>
    <scope>NUCLEOTIDE SEQUENCE [LARGE SCALE GENOMIC DNA]</scope>
    <source>
        <strain evidence="1 2">BIOML-A10</strain>
    </source>
</reference>